<dbReference type="Pfam" id="PF05795">
    <property type="entry name" value="Plasmodium_Vir"/>
    <property type="match status" value="2"/>
</dbReference>
<dbReference type="Proteomes" id="UP000195521">
    <property type="component" value="Unassembled WGS sequence"/>
</dbReference>
<gene>
    <name evidence="2" type="ORF">PGO_001940</name>
</gene>
<organism evidence="2 3">
    <name type="scientific">Plasmodium gonderi</name>
    <dbReference type="NCBI Taxonomy" id="77519"/>
    <lineage>
        <taxon>Eukaryota</taxon>
        <taxon>Sar</taxon>
        <taxon>Alveolata</taxon>
        <taxon>Apicomplexa</taxon>
        <taxon>Aconoidasida</taxon>
        <taxon>Haemosporida</taxon>
        <taxon>Plasmodiidae</taxon>
        <taxon>Plasmodium</taxon>
        <taxon>Plasmodium (Plasmodium)</taxon>
    </lineage>
</organism>
<feature type="transmembrane region" description="Helical" evidence="1">
    <location>
        <begin position="621"/>
        <end position="642"/>
    </location>
</feature>
<keyword evidence="1" id="KW-0472">Membrane</keyword>
<evidence type="ECO:0000256" key="1">
    <source>
        <dbReference type="SAM" id="Phobius"/>
    </source>
</evidence>
<reference evidence="3" key="1">
    <citation type="submission" date="2017-04" db="EMBL/GenBank/DDBJ databases">
        <title>Plasmodium gonderi genome.</title>
        <authorList>
            <person name="Arisue N."/>
            <person name="Honma H."/>
            <person name="Kawai S."/>
            <person name="Tougan T."/>
            <person name="Tanabe K."/>
            <person name="Horii T."/>
        </authorList>
    </citation>
    <scope>NUCLEOTIDE SEQUENCE [LARGE SCALE GENOMIC DNA]</scope>
    <source>
        <strain evidence="3">ATCC 30045</strain>
    </source>
</reference>
<accession>A0A1Y1JP51</accession>
<keyword evidence="1" id="KW-1133">Transmembrane helix</keyword>
<dbReference type="InterPro" id="IPR008780">
    <property type="entry name" value="Plasmodium_Vir"/>
</dbReference>
<dbReference type="EMBL" id="BDQF01000199">
    <property type="protein sequence ID" value="GAW84251.1"/>
    <property type="molecule type" value="Genomic_DNA"/>
</dbReference>
<dbReference type="RefSeq" id="XP_028546840.1">
    <property type="nucleotide sequence ID" value="XM_028691039.1"/>
</dbReference>
<dbReference type="GeneID" id="39745059"/>
<protein>
    <submittedName>
        <fullName evidence="2">Variable surface protein</fullName>
    </submittedName>
</protein>
<name>A0A1Y1JP51_PLAGO</name>
<comment type="caution">
    <text evidence="2">The sequence shown here is derived from an EMBL/GenBank/DDBJ whole genome shotgun (WGS) entry which is preliminary data.</text>
</comment>
<proteinExistence type="predicted"/>
<sequence>MMNMDQVHVHESLKKLGEDRKYIFYFVFMFFQNNFLTDKPLYDFYYVLNNAFDKEDKKHVIINDKLKQNGEYTYIKQLFDNLRGILNEWKNILKIFKLHYKNNNSYCNYLNFWMHNKIITKNFPEETIHDIYNEWDILNKEISTNDTCYRKNFHMSEDKFKKKKKLFEFLEYYEYIKDKMSYEGLINREKYCDYIRSIFALYYEIINENNNNPYNIYGKELENFKNIFNYVELSELIFKCPNNCRSFLNRSVGEKVCSLNEPLEKFVKDIISSCNIDENSTLDESIGVISEYINVSQQLMLQTKYEEFNKEITMNDYVNYNTYCSKILPLNSKYCGIFDLCIKISRNLSNLGTNENLKNEKHVDRCIYFLFWTYYEIYKIFHMEKKNIHNIPEAIELLKITNNINHELTKENLHNISKGVHPYNNLSGTRPSDYYKLINYTPCTYYINCDLKECIEKKHLFDFFKNSESIKDIIISNTNSCNYYSKYLDYIITLYKKYRYDNDGYDCCLWGTCANYFNCDADNNPNKIKFKCSTEISRSSSLNNLHDGSSKNSIEDYLFADTRVKKTLENLKCYRRSNRGDYISDEIVCEDNAPLDKDINVIKKKIQVIQPGSINFPYYDVIIYIIFTVLGTFLIFFIYYKFTPLGLFLQRKFAKRRKTKYSLQKEHIGEDIKFKEKYENANSASVQPRIAYHPE</sequence>
<keyword evidence="3" id="KW-1185">Reference proteome</keyword>
<keyword evidence="1" id="KW-0812">Transmembrane</keyword>
<evidence type="ECO:0000313" key="2">
    <source>
        <dbReference type="EMBL" id="GAW84251.1"/>
    </source>
</evidence>
<evidence type="ECO:0000313" key="3">
    <source>
        <dbReference type="Proteomes" id="UP000195521"/>
    </source>
</evidence>
<dbReference type="AlphaFoldDB" id="A0A1Y1JP51"/>